<evidence type="ECO:0000259" key="13">
    <source>
        <dbReference type="SMART" id="SM00062"/>
    </source>
</evidence>
<evidence type="ECO:0000256" key="7">
    <source>
        <dbReference type="ARBA" id="ARBA00023136"/>
    </source>
</evidence>
<keyword evidence="11" id="KW-0407">Ion channel</keyword>
<dbReference type="InterPro" id="IPR019594">
    <property type="entry name" value="Glu/Gly-bd"/>
</dbReference>
<dbReference type="Pfam" id="PF00497">
    <property type="entry name" value="SBP_bac_3"/>
    <property type="match status" value="1"/>
</dbReference>
<comment type="subcellular location">
    <subcellularLocation>
        <location evidence="1">Membrane</location>
        <topology evidence="1">Multi-pass membrane protein</topology>
    </subcellularLocation>
</comment>
<dbReference type="SMART" id="SM00062">
    <property type="entry name" value="PBPb"/>
    <property type="match status" value="1"/>
</dbReference>
<dbReference type="EMBL" id="JACVXA010000006">
    <property type="protein sequence ID" value="MBE3637188.1"/>
    <property type="molecule type" value="Genomic_DNA"/>
</dbReference>
<evidence type="ECO:0000256" key="9">
    <source>
        <dbReference type="ARBA" id="ARBA00023180"/>
    </source>
</evidence>
<keyword evidence="2" id="KW-0813">Transport</keyword>
<keyword evidence="17" id="KW-1185">Reference proteome</keyword>
<keyword evidence="5" id="KW-1133">Transmembrane helix</keyword>
<feature type="domain" description="Ionotropic glutamate receptor C-terminal" evidence="14">
    <location>
        <begin position="31"/>
        <end position="277"/>
    </location>
</feature>
<organism evidence="16 17">
    <name type="scientific">Mangrovicoccus algicola</name>
    <dbReference type="NCBI Taxonomy" id="2771008"/>
    <lineage>
        <taxon>Bacteria</taxon>
        <taxon>Pseudomonadati</taxon>
        <taxon>Pseudomonadota</taxon>
        <taxon>Alphaproteobacteria</taxon>
        <taxon>Rhodobacterales</taxon>
        <taxon>Paracoccaceae</taxon>
        <taxon>Mangrovicoccus</taxon>
    </lineage>
</organism>
<keyword evidence="10" id="KW-1071">Ligand-gated ion channel</keyword>
<evidence type="ECO:0000313" key="16">
    <source>
        <dbReference type="EMBL" id="MBE3637188.1"/>
    </source>
</evidence>
<dbReference type="InterPro" id="IPR001638">
    <property type="entry name" value="Solute-binding_3/MltF_N"/>
</dbReference>
<evidence type="ECO:0000256" key="2">
    <source>
        <dbReference type="ARBA" id="ARBA00022448"/>
    </source>
</evidence>
<dbReference type="InterPro" id="IPR001320">
    <property type="entry name" value="Iontro_rcpt_C"/>
</dbReference>
<dbReference type="RefSeq" id="WP_193179500.1">
    <property type="nucleotide sequence ID" value="NZ_JACVXA010000006.1"/>
</dbReference>
<feature type="signal peptide" evidence="12">
    <location>
        <begin position="1"/>
        <end position="25"/>
    </location>
</feature>
<evidence type="ECO:0000256" key="11">
    <source>
        <dbReference type="ARBA" id="ARBA00023303"/>
    </source>
</evidence>
<gene>
    <name evidence="16" type="ORF">ICN82_03110</name>
</gene>
<dbReference type="PANTHER" id="PTHR35936">
    <property type="entry name" value="MEMBRANE-BOUND LYTIC MUREIN TRANSGLYCOSYLASE F"/>
    <property type="match status" value="1"/>
</dbReference>
<evidence type="ECO:0000256" key="1">
    <source>
        <dbReference type="ARBA" id="ARBA00004141"/>
    </source>
</evidence>
<keyword evidence="9" id="KW-0325">Glycoprotein</keyword>
<dbReference type="SMART" id="SM00918">
    <property type="entry name" value="Lig_chan-Glu_bd"/>
    <property type="match status" value="1"/>
</dbReference>
<dbReference type="Proteomes" id="UP000609121">
    <property type="component" value="Unassembled WGS sequence"/>
</dbReference>
<dbReference type="GO" id="GO:0015276">
    <property type="term" value="F:ligand-gated monoatomic ion channel activity"/>
    <property type="evidence" value="ECO:0007669"/>
    <property type="project" value="InterPro"/>
</dbReference>
<evidence type="ECO:0000313" key="17">
    <source>
        <dbReference type="Proteomes" id="UP000609121"/>
    </source>
</evidence>
<evidence type="ECO:0000256" key="6">
    <source>
        <dbReference type="ARBA" id="ARBA00023065"/>
    </source>
</evidence>
<dbReference type="SUPFAM" id="SSF53850">
    <property type="entry name" value="Periplasmic binding protein-like II"/>
    <property type="match status" value="1"/>
</dbReference>
<proteinExistence type="predicted"/>
<evidence type="ECO:0000256" key="4">
    <source>
        <dbReference type="ARBA" id="ARBA00022729"/>
    </source>
</evidence>
<accession>A0A8J6YPQ1</accession>
<evidence type="ECO:0000256" key="12">
    <source>
        <dbReference type="SAM" id="SignalP"/>
    </source>
</evidence>
<evidence type="ECO:0000256" key="8">
    <source>
        <dbReference type="ARBA" id="ARBA00023170"/>
    </source>
</evidence>
<evidence type="ECO:0000259" key="15">
    <source>
        <dbReference type="SMART" id="SM00918"/>
    </source>
</evidence>
<feature type="domain" description="Solute-binding protein family 3/N-terminal" evidence="13">
    <location>
        <begin position="31"/>
        <end position="278"/>
    </location>
</feature>
<reference evidence="16" key="1">
    <citation type="submission" date="2020-09" db="EMBL/GenBank/DDBJ databases">
        <title>A novel bacterium of genus Mangrovicoccus, isolated from South China Sea.</title>
        <authorList>
            <person name="Huang H."/>
            <person name="Mo K."/>
            <person name="Hu Y."/>
        </authorList>
    </citation>
    <scope>NUCLEOTIDE SEQUENCE</scope>
    <source>
        <strain evidence="16">HB182678</strain>
    </source>
</reference>
<sequence>MTKTARALVGAALSAALLAAPAASADMTGRTIVIATEGAFPPSNMTRPNGELYGFEIDLVNEIAKRENLKIELISQAWDGMIQGLIDGKYDAIVDGVSITGARKEVVDFTHPYTTGGSTFVVMNSAGIDLPMNGTTAQLDDPVSIDPAVEAVAAVLDGKTVGVQQATIQSAFLEEYLQDKGVKVRTYPNGSDVYQDLSIGRIDAGIASLTNVAAFLEKNGDKAAATGPTFIGGIMGAGSGLAVQKGDTELQEALNAGLESIVADGTLAELSQKWFGLVVTPQQY</sequence>
<feature type="domain" description="Ionotropic glutamate receptor L-glutamate and glycine-binding" evidence="15">
    <location>
        <begin position="42"/>
        <end position="87"/>
    </location>
</feature>
<dbReference type="GO" id="GO:0016020">
    <property type="term" value="C:membrane"/>
    <property type="evidence" value="ECO:0007669"/>
    <property type="project" value="UniProtKB-SubCell"/>
</dbReference>
<name>A0A8J6YPQ1_9RHOB</name>
<evidence type="ECO:0000259" key="14">
    <source>
        <dbReference type="SMART" id="SM00079"/>
    </source>
</evidence>
<keyword evidence="7" id="KW-0472">Membrane</keyword>
<protein>
    <submittedName>
        <fullName evidence="16">Amino acid ABC transporter substrate-binding protein</fullName>
    </submittedName>
</protein>
<dbReference type="PANTHER" id="PTHR35936:SF19">
    <property type="entry name" value="AMINO-ACID-BINDING PROTEIN YXEM-RELATED"/>
    <property type="match status" value="1"/>
</dbReference>
<keyword evidence="6" id="KW-0406">Ion transport</keyword>
<feature type="chain" id="PRO_5035273384" evidence="12">
    <location>
        <begin position="26"/>
        <end position="284"/>
    </location>
</feature>
<dbReference type="SMART" id="SM00079">
    <property type="entry name" value="PBPe"/>
    <property type="match status" value="1"/>
</dbReference>
<evidence type="ECO:0000256" key="10">
    <source>
        <dbReference type="ARBA" id="ARBA00023286"/>
    </source>
</evidence>
<dbReference type="Gene3D" id="3.40.190.10">
    <property type="entry name" value="Periplasmic binding protein-like II"/>
    <property type="match status" value="2"/>
</dbReference>
<evidence type="ECO:0000256" key="3">
    <source>
        <dbReference type="ARBA" id="ARBA00022692"/>
    </source>
</evidence>
<keyword evidence="8" id="KW-0675">Receptor</keyword>
<comment type="caution">
    <text evidence="16">The sequence shown here is derived from an EMBL/GenBank/DDBJ whole genome shotgun (WGS) entry which is preliminary data.</text>
</comment>
<evidence type="ECO:0000256" key="5">
    <source>
        <dbReference type="ARBA" id="ARBA00022989"/>
    </source>
</evidence>
<keyword evidence="4 12" id="KW-0732">Signal</keyword>
<keyword evidence="3" id="KW-0812">Transmembrane</keyword>
<dbReference type="AlphaFoldDB" id="A0A8J6YPQ1"/>